<gene>
    <name evidence="1" type="ORF">FJM67_02275</name>
</gene>
<dbReference type="Pfam" id="PF02348">
    <property type="entry name" value="CTP_transf_3"/>
    <property type="match status" value="1"/>
</dbReference>
<accession>A0A501X381</accession>
<evidence type="ECO:0000313" key="1">
    <source>
        <dbReference type="EMBL" id="TPE54903.1"/>
    </source>
</evidence>
<dbReference type="PANTHER" id="PTHR21485:SF6">
    <property type="entry name" value="N-ACYLNEURAMINATE CYTIDYLYLTRANSFERASE-RELATED"/>
    <property type="match status" value="1"/>
</dbReference>
<dbReference type="OrthoDB" id="9805604at2"/>
<dbReference type="GO" id="GO:0008781">
    <property type="term" value="F:N-acylneuraminate cytidylyltransferase activity"/>
    <property type="evidence" value="ECO:0007669"/>
    <property type="project" value="TreeGrafter"/>
</dbReference>
<dbReference type="PANTHER" id="PTHR21485">
    <property type="entry name" value="HAD SUPERFAMILY MEMBERS CMAS AND KDSC"/>
    <property type="match status" value="1"/>
</dbReference>
<keyword evidence="1" id="KW-0548">Nucleotidyltransferase</keyword>
<name>A0A501X381_9GAMM</name>
<dbReference type="InterPro" id="IPR029044">
    <property type="entry name" value="Nucleotide-diphossugar_trans"/>
</dbReference>
<comment type="caution">
    <text evidence="1">The sequence shown here is derived from an EMBL/GenBank/DDBJ whole genome shotgun (WGS) entry which is preliminary data.</text>
</comment>
<dbReference type="Proteomes" id="UP000315901">
    <property type="component" value="Unassembled WGS sequence"/>
</dbReference>
<sequence length="230" mass="25488">MPNVFAFTFARGGSKGVPRKNVRLLGGKPLIGWAIDLSRELPFVAAHYVSTDDDEIAAVGKRFGANIIQRPNELASDTASEWLAWQHAVTHLIDRGLATKEDVFLSLPATAPLRTLADIQGAYQQYVDNGLDILVTATDAQRNPYFNMLKPSVHGGFELVCQGEAHRRQDAPECYDMTTVCYITTFGFIQSATGVLDGRVDMYRVSPRSAVDIDTEQDFRLAEFYLTEPL</sequence>
<dbReference type="Gene3D" id="3.90.550.10">
    <property type="entry name" value="Spore Coat Polysaccharide Biosynthesis Protein SpsA, Chain A"/>
    <property type="match status" value="1"/>
</dbReference>
<dbReference type="SUPFAM" id="SSF53448">
    <property type="entry name" value="Nucleotide-diphospho-sugar transferases"/>
    <property type="match status" value="1"/>
</dbReference>
<dbReference type="RefSeq" id="WP_140587071.1">
    <property type="nucleotide sequence ID" value="NZ_VFRR01000003.1"/>
</dbReference>
<keyword evidence="2" id="KW-1185">Reference proteome</keyword>
<dbReference type="InterPro" id="IPR003329">
    <property type="entry name" value="Cytidylyl_trans"/>
</dbReference>
<dbReference type="CDD" id="cd02513">
    <property type="entry name" value="CMP-NeuAc_Synthase"/>
    <property type="match status" value="1"/>
</dbReference>
<organism evidence="1 2">
    <name type="scientific">Maribrevibacterium harenarium</name>
    <dbReference type="NCBI Taxonomy" id="2589817"/>
    <lineage>
        <taxon>Bacteria</taxon>
        <taxon>Pseudomonadati</taxon>
        <taxon>Pseudomonadota</taxon>
        <taxon>Gammaproteobacteria</taxon>
        <taxon>Oceanospirillales</taxon>
        <taxon>Oceanospirillaceae</taxon>
        <taxon>Maribrevibacterium</taxon>
    </lineage>
</organism>
<dbReference type="AlphaFoldDB" id="A0A501X381"/>
<keyword evidence="1" id="KW-0808">Transferase</keyword>
<reference evidence="1 2" key="1">
    <citation type="submission" date="2019-06" db="EMBL/GenBank/DDBJ databases">
        <title>A novel bacterium of genus Marinomonas, isolated from coastal sand.</title>
        <authorList>
            <person name="Huang H."/>
            <person name="Mo K."/>
            <person name="Hu Y."/>
        </authorList>
    </citation>
    <scope>NUCLEOTIDE SEQUENCE [LARGE SCALE GENOMIC DNA]</scope>
    <source>
        <strain evidence="1 2">HB171799</strain>
    </source>
</reference>
<dbReference type="EMBL" id="VFRR01000003">
    <property type="protein sequence ID" value="TPE54903.1"/>
    <property type="molecule type" value="Genomic_DNA"/>
</dbReference>
<dbReference type="InterPro" id="IPR050793">
    <property type="entry name" value="CMP-NeuNAc_synthase"/>
</dbReference>
<protein>
    <submittedName>
        <fullName evidence="1">Acylneuraminate cytidylyltransferase family protein</fullName>
    </submittedName>
</protein>
<evidence type="ECO:0000313" key="2">
    <source>
        <dbReference type="Proteomes" id="UP000315901"/>
    </source>
</evidence>
<proteinExistence type="predicted"/>